<dbReference type="EMBL" id="CP060016">
    <property type="protein sequence ID" value="UNB98842.1"/>
    <property type="molecule type" value="Genomic_DNA"/>
</dbReference>
<evidence type="ECO:0000313" key="3">
    <source>
        <dbReference type="Proteomes" id="UP001162885"/>
    </source>
</evidence>
<feature type="domain" description="AAA+ ATPase" evidence="1">
    <location>
        <begin position="619"/>
        <end position="760"/>
    </location>
</feature>
<dbReference type="PANTHER" id="PTHR43788">
    <property type="entry name" value="DNA2/NAM7 HELICASE FAMILY MEMBER"/>
    <property type="match status" value="1"/>
</dbReference>
<organism evidence="2 3">
    <name type="scientific">Mycolicibacterium boenickei</name>
    <dbReference type="NCBI Taxonomy" id="146017"/>
    <lineage>
        <taxon>Bacteria</taxon>
        <taxon>Bacillati</taxon>
        <taxon>Actinomycetota</taxon>
        <taxon>Actinomycetes</taxon>
        <taxon>Mycobacteriales</taxon>
        <taxon>Mycobacteriaceae</taxon>
        <taxon>Mycolicibacterium</taxon>
    </lineage>
</organism>
<evidence type="ECO:0000259" key="1">
    <source>
        <dbReference type="SMART" id="SM00382"/>
    </source>
</evidence>
<dbReference type="Proteomes" id="UP001162885">
    <property type="component" value="Chromosome"/>
</dbReference>
<dbReference type="CDD" id="cd18809">
    <property type="entry name" value="SF1_C_RecD"/>
    <property type="match status" value="1"/>
</dbReference>
<dbReference type="InterPro" id="IPR050534">
    <property type="entry name" value="Coronavir_polyprotein_1ab"/>
</dbReference>
<proteinExistence type="predicted"/>
<dbReference type="InterPro" id="IPR027417">
    <property type="entry name" value="P-loop_NTPase"/>
</dbReference>
<evidence type="ECO:0000313" key="2">
    <source>
        <dbReference type="EMBL" id="UNB98842.1"/>
    </source>
</evidence>
<dbReference type="AlphaFoldDB" id="A0AAX2ZUM1"/>
<accession>A0AAX2ZUM1</accession>
<reference evidence="2 3" key="1">
    <citation type="journal article" date="2022" name="BMC Genomics">
        <title>Comparative genome analysis of mycobacteria focusing on tRNA and non-coding RNA.</title>
        <authorList>
            <person name="Behra P.R.K."/>
            <person name="Pettersson B.M.F."/>
            <person name="Ramesh M."/>
            <person name="Das S."/>
            <person name="Dasgupta S."/>
            <person name="Kirsebom L.A."/>
        </authorList>
    </citation>
    <scope>NUCLEOTIDE SEQUENCE [LARGE SCALE GENOMIC DNA]</scope>
    <source>
        <strain evidence="2 3">DSM 44677</strain>
    </source>
</reference>
<dbReference type="SUPFAM" id="SSF52540">
    <property type="entry name" value="P-loop containing nucleoside triphosphate hydrolases"/>
    <property type="match status" value="1"/>
</dbReference>
<gene>
    <name evidence="2" type="ORF">H5U98_25605</name>
</gene>
<sequence length="1248" mass="138333">MITHLSMRVPWRDQPWDHRVCAHPLDNSSCLLLKGIGDKRDDDYEVAHALGDIGALNEIPCLSERGTFMSPNGYHITKHHPYAFNQALKGHLEPTVLSMPGYAFEAIPYRWMGRETFESELWQAWRADYDPEAEDKALRILGLKQTNWIMDGRNQQAVIRSFFEPVVPAASLVFIYLKHSPFQDERTDRLLVGAALIESIALPGFWTQSGDQPFDSSMWETKVVHSLRPDQKRGVLLPYQQLVERLDAGADISRALAWVPDGKNTEFSYVTEHVSSDIAIDALASLRSAAEGMQSLGIDVPASAVAWIDSQVHRLWDERGATPGLPAVLAHLHVRHAHLVARELVKLSADPWQVLERGFANDSNWPSQLTGLIHQSVGVEWNHTSQESRTVLKLMSTMDLRPDQVGLVMSGKAAGELDPVELLDDPYLAAICTAPDIERIDIRTVDRAMFPSAHAKWSSQVPHECRMSDPRDRRRVRAFMTEGLREAARQGDTLAPEQSLIDWVNGLELTEPVELSSALLAGLRLDPDSLASQDQWEPFVGARLGNDQPAYKLPELADAKHTILEWISPRIGAASYSGDFDAREQIDQTLQASGHGGAIDGDEEAARQEKAAGLAELFRSRLAVLIGPAGTGKTTLLKALADIPSVSNKGVLLLAPTGKASVQLRTKVGRDARTLASFLVRKGGYDPDRDIYRPVDVRYAEDFGLVVIDEASMLTEEMLASTLSALGSVQRLILVGDPQQLPPIGAGRPFVDLINHLRPELFETTSRVGPSYVELTVSRRQGGSSRDDVLLAQWFGNGELGAGADAVWERLRAGVTSQHLEHRIWSEGGVVASVDKVLNDVVDWTKHADREYAFSLSYGGTLSDDGKYMNWDTGKGGAGDRAEDWQILSPYRSRAFGTVEINRHLKRSLRTQDIEKAFRYRGWRNPKPIGPEQIVRGDKVMQTRNNSRAKAYPDGAGLNYVANGEIGVVVGRWGNKYGLPANVEFSSQVGATYTYWPSSSDDPPLELAWAVTVHKAQGSEFGTTILLLPNRVRVSRELLYTALTRQQDRVVILHDGTVDELVELAHPRYSETARRLTDLFVASIPRVIEVDGVEQPFDENLIHVAVGGVMVRSKNEVIVAGILDKAVPGKWRYEVVLTGDDGSQRRPDFTISRPSGTPVYWEHLGMMNQPSYAKRWAEKVEWYRANGILPALDAAGKVLEDIKEGPNGILIWTDDADGVDIPAWTKMAQRVLGAGNRPLARRRAVRGR</sequence>
<dbReference type="SMART" id="SM00382">
    <property type="entry name" value="AAA"/>
    <property type="match status" value="1"/>
</dbReference>
<name>A0AAX2ZUM1_9MYCO</name>
<dbReference type="Pfam" id="PF13604">
    <property type="entry name" value="AAA_30"/>
    <property type="match status" value="1"/>
</dbReference>
<dbReference type="CDD" id="cd17933">
    <property type="entry name" value="DEXSc_RecD-like"/>
    <property type="match status" value="1"/>
</dbReference>
<dbReference type="Gene3D" id="2.30.30.940">
    <property type="match status" value="1"/>
</dbReference>
<dbReference type="RefSeq" id="WP_097926237.1">
    <property type="nucleotide sequence ID" value="NZ_AP022579.1"/>
</dbReference>
<dbReference type="InterPro" id="IPR027785">
    <property type="entry name" value="UvrD-like_helicase_C"/>
</dbReference>
<dbReference type="InterPro" id="IPR003593">
    <property type="entry name" value="AAA+_ATPase"/>
</dbReference>
<protein>
    <submittedName>
        <fullName evidence="2">AAA family ATPase</fullName>
    </submittedName>
</protein>
<dbReference type="Gene3D" id="3.40.50.300">
    <property type="entry name" value="P-loop containing nucleotide triphosphate hydrolases"/>
    <property type="match status" value="2"/>
</dbReference>
<dbReference type="Pfam" id="PF13538">
    <property type="entry name" value="UvrD_C_2"/>
    <property type="match status" value="1"/>
</dbReference>